<reference evidence="2" key="1">
    <citation type="submission" date="2016-06" db="EMBL/GenBank/DDBJ databases">
        <authorList>
            <person name="Xu Y."/>
            <person name="Nagy A."/>
            <person name="Yan X."/>
            <person name="Kim S.W."/>
            <person name="Haley B."/>
            <person name="Liu N.T."/>
            <person name="Nou X."/>
        </authorList>
    </citation>
    <scope>NUCLEOTIDE SEQUENCE [LARGE SCALE GENOMIC DNA]</scope>
    <source>
        <strain evidence="2">ATCC 49129</strain>
    </source>
</reference>
<accession>A0A192A5M8</accession>
<proteinExistence type="predicted"/>
<dbReference type="Proteomes" id="UP000078572">
    <property type="component" value="Chromosome 2"/>
</dbReference>
<dbReference type="AlphaFoldDB" id="A0A192A5M8"/>
<dbReference type="OrthoDB" id="9157054at2"/>
<name>A0A192A5M8_9RALS</name>
<gene>
    <name evidence="1" type="ORF">A9Y76_24205</name>
</gene>
<sequence>MADIKDLWGKIRLQLLADEEMTKFIDEKLQYMFSAFECGDNDGGRTAAWAIYNAINKLR</sequence>
<organism evidence="1 2">
    <name type="scientific">Ralstonia insidiosa</name>
    <dbReference type="NCBI Taxonomy" id="190721"/>
    <lineage>
        <taxon>Bacteria</taxon>
        <taxon>Pseudomonadati</taxon>
        <taxon>Pseudomonadota</taxon>
        <taxon>Betaproteobacteria</taxon>
        <taxon>Burkholderiales</taxon>
        <taxon>Burkholderiaceae</taxon>
        <taxon>Ralstonia</taxon>
    </lineage>
</organism>
<keyword evidence="2" id="KW-1185">Reference proteome</keyword>
<evidence type="ECO:0000313" key="1">
    <source>
        <dbReference type="EMBL" id="ANJ75597.1"/>
    </source>
</evidence>
<protein>
    <submittedName>
        <fullName evidence="1">Uncharacterized protein</fullName>
    </submittedName>
</protein>
<dbReference type="EMBL" id="CP016023">
    <property type="protein sequence ID" value="ANJ75597.1"/>
    <property type="molecule type" value="Genomic_DNA"/>
</dbReference>
<evidence type="ECO:0000313" key="2">
    <source>
        <dbReference type="Proteomes" id="UP000078572"/>
    </source>
</evidence>